<keyword evidence="1" id="KW-0863">Zinc-finger</keyword>
<name>A0A803L9B5_CHEQI</name>
<sequence length="167" mass="18883">MDKSDAIGINKSLRMKILVDVEKPLMSKVEIKTGRGSIEVPVKYEKLPVFCYVCGMLGHGEKDCDDVFVARKFSERLRVSTPWKASKIDEKIEENQLGKAAKKLFVTKTQSLPRKEAEDIGEVVEKLQVVSLDNKGSLVPGEKEVEVASTDLWSGDWRMRVQRAMQR</sequence>
<dbReference type="Gramene" id="AUR62008454-RA">
    <property type="protein sequence ID" value="AUR62008454-RA:cds"/>
    <property type="gene ID" value="AUR62008454"/>
</dbReference>
<dbReference type="GO" id="GO:0003676">
    <property type="term" value="F:nucleic acid binding"/>
    <property type="evidence" value="ECO:0007669"/>
    <property type="project" value="InterPro"/>
</dbReference>
<keyword evidence="4" id="KW-1185">Reference proteome</keyword>
<evidence type="ECO:0000259" key="2">
    <source>
        <dbReference type="PROSITE" id="PS50158"/>
    </source>
</evidence>
<organism evidence="3 4">
    <name type="scientific">Chenopodium quinoa</name>
    <name type="common">Quinoa</name>
    <dbReference type="NCBI Taxonomy" id="63459"/>
    <lineage>
        <taxon>Eukaryota</taxon>
        <taxon>Viridiplantae</taxon>
        <taxon>Streptophyta</taxon>
        <taxon>Embryophyta</taxon>
        <taxon>Tracheophyta</taxon>
        <taxon>Spermatophyta</taxon>
        <taxon>Magnoliopsida</taxon>
        <taxon>eudicotyledons</taxon>
        <taxon>Gunneridae</taxon>
        <taxon>Pentapetalae</taxon>
        <taxon>Caryophyllales</taxon>
        <taxon>Chenopodiaceae</taxon>
        <taxon>Chenopodioideae</taxon>
        <taxon>Atripliceae</taxon>
        <taxon>Chenopodium</taxon>
    </lineage>
</organism>
<accession>A0A803L9B5</accession>
<dbReference type="GO" id="GO:0008270">
    <property type="term" value="F:zinc ion binding"/>
    <property type="evidence" value="ECO:0007669"/>
    <property type="project" value="UniProtKB-KW"/>
</dbReference>
<protein>
    <recommendedName>
        <fullName evidence="2">CCHC-type domain-containing protein</fullName>
    </recommendedName>
</protein>
<proteinExistence type="predicted"/>
<dbReference type="Proteomes" id="UP000596660">
    <property type="component" value="Unplaced"/>
</dbReference>
<keyword evidence="1" id="KW-0862">Zinc</keyword>
<dbReference type="EnsemblPlants" id="AUR62008454-RA">
    <property type="protein sequence ID" value="AUR62008454-RA:cds"/>
    <property type="gene ID" value="AUR62008454"/>
</dbReference>
<dbReference type="Pfam" id="PF14392">
    <property type="entry name" value="zf-CCHC_4"/>
    <property type="match status" value="1"/>
</dbReference>
<dbReference type="AlphaFoldDB" id="A0A803L9B5"/>
<keyword evidence="1" id="KW-0479">Metal-binding</keyword>
<dbReference type="PROSITE" id="PS50158">
    <property type="entry name" value="ZF_CCHC"/>
    <property type="match status" value="1"/>
</dbReference>
<dbReference type="PANTHER" id="PTHR31286:SF167">
    <property type="entry name" value="OS09G0268800 PROTEIN"/>
    <property type="match status" value="1"/>
</dbReference>
<dbReference type="PANTHER" id="PTHR31286">
    <property type="entry name" value="GLYCINE-RICH CELL WALL STRUCTURAL PROTEIN 1.8-LIKE"/>
    <property type="match status" value="1"/>
</dbReference>
<evidence type="ECO:0000313" key="4">
    <source>
        <dbReference type="Proteomes" id="UP000596660"/>
    </source>
</evidence>
<reference evidence="3" key="1">
    <citation type="journal article" date="2017" name="Nature">
        <title>The genome of Chenopodium quinoa.</title>
        <authorList>
            <person name="Jarvis D.E."/>
            <person name="Ho Y.S."/>
            <person name="Lightfoot D.J."/>
            <person name="Schmoeckel S.M."/>
            <person name="Li B."/>
            <person name="Borm T.J.A."/>
            <person name="Ohyanagi H."/>
            <person name="Mineta K."/>
            <person name="Michell C.T."/>
            <person name="Saber N."/>
            <person name="Kharbatia N.M."/>
            <person name="Rupper R.R."/>
            <person name="Sharp A.R."/>
            <person name="Dally N."/>
            <person name="Boughton B.A."/>
            <person name="Woo Y.H."/>
            <person name="Gao G."/>
            <person name="Schijlen E.G.W.M."/>
            <person name="Guo X."/>
            <person name="Momin A.A."/>
            <person name="Negrao S."/>
            <person name="Al-Babili S."/>
            <person name="Gehring C."/>
            <person name="Roessner U."/>
            <person name="Jung C."/>
            <person name="Murphy K."/>
            <person name="Arold S.T."/>
            <person name="Gojobori T."/>
            <person name="van der Linden C.G."/>
            <person name="van Loo E.N."/>
            <person name="Jellen E.N."/>
            <person name="Maughan P.J."/>
            <person name="Tester M."/>
        </authorList>
    </citation>
    <scope>NUCLEOTIDE SEQUENCE [LARGE SCALE GENOMIC DNA]</scope>
    <source>
        <strain evidence="3">cv. PI 614886</strain>
    </source>
</reference>
<feature type="domain" description="CCHC-type" evidence="2">
    <location>
        <begin position="51"/>
        <end position="64"/>
    </location>
</feature>
<reference evidence="3" key="2">
    <citation type="submission" date="2021-03" db="UniProtKB">
        <authorList>
            <consortium name="EnsemblPlants"/>
        </authorList>
    </citation>
    <scope>IDENTIFICATION</scope>
</reference>
<dbReference type="InterPro" id="IPR001878">
    <property type="entry name" value="Znf_CCHC"/>
</dbReference>
<dbReference type="InterPro" id="IPR040256">
    <property type="entry name" value="At4g02000-like"/>
</dbReference>
<dbReference type="InterPro" id="IPR025836">
    <property type="entry name" value="Zn_knuckle_CX2CX4HX4C"/>
</dbReference>
<evidence type="ECO:0000256" key="1">
    <source>
        <dbReference type="PROSITE-ProRule" id="PRU00047"/>
    </source>
</evidence>
<evidence type="ECO:0000313" key="3">
    <source>
        <dbReference type="EnsemblPlants" id="AUR62008454-RA:cds"/>
    </source>
</evidence>